<organism evidence="3">
    <name type="scientific">Attheya septentrionalis</name>
    <dbReference type="NCBI Taxonomy" id="420275"/>
    <lineage>
        <taxon>Eukaryota</taxon>
        <taxon>Sar</taxon>
        <taxon>Stramenopiles</taxon>
        <taxon>Ochrophyta</taxon>
        <taxon>Bacillariophyta</taxon>
        <taxon>Coscinodiscophyceae</taxon>
        <taxon>Chaetocerotophycidae</taxon>
        <taxon>Chaetocerotales</taxon>
        <taxon>Attheyaceae</taxon>
        <taxon>Attheya</taxon>
    </lineage>
</organism>
<dbReference type="InterPro" id="IPR029044">
    <property type="entry name" value="Nucleotide-diphossugar_trans"/>
</dbReference>
<dbReference type="PANTHER" id="PTHR32385:SF15">
    <property type="entry name" value="INOSITOL PHOSPHOCERAMIDE MANNOSYLTRANSFERASE 1"/>
    <property type="match status" value="1"/>
</dbReference>
<feature type="transmembrane region" description="Helical" evidence="2">
    <location>
        <begin position="27"/>
        <end position="50"/>
    </location>
</feature>
<keyword evidence="2" id="KW-1133">Transmembrane helix</keyword>
<proteinExistence type="predicted"/>
<dbReference type="InterPro" id="IPR051706">
    <property type="entry name" value="Glycosyltransferase_domain"/>
</dbReference>
<reference evidence="3" key="1">
    <citation type="submission" date="2021-01" db="EMBL/GenBank/DDBJ databases">
        <authorList>
            <person name="Corre E."/>
            <person name="Pelletier E."/>
            <person name="Niang G."/>
            <person name="Scheremetjew M."/>
            <person name="Finn R."/>
            <person name="Kale V."/>
            <person name="Holt S."/>
            <person name="Cochrane G."/>
            <person name="Meng A."/>
            <person name="Brown T."/>
            <person name="Cohen L."/>
        </authorList>
    </citation>
    <scope>NUCLEOTIDE SEQUENCE</scope>
    <source>
        <strain evidence="3">CCMP2084</strain>
    </source>
</reference>
<protein>
    <recommendedName>
        <fullName evidence="4">Alpha 1,4-glycosyltransferase domain-containing protein</fullName>
    </recommendedName>
</protein>
<name>A0A7S2XS46_9STRA</name>
<sequence>MVNLVVRRDHKLKGNVRSPFKPGLVCLLRSFLLVCCVLLVCCGWGLYYLLPDTRDMEINKFRNRRSILYYLLPGTREMEMNKLRNRRSIHRPVPANVWWREKEVITIWTIWIGGSQIPPLVQAAMESCKTAHPNDRDQHGASAYAREPHLHYRVVTDEDLADPEGRLKFSLHPSFFLLDNIEKSDYLRAELLHHHGGFYLDADVLCLQSFRDILDRSPFDAAGAQDRTHYGPYPSLSQNTLGPFRPESPTTTWWHDALHVTMDSLTPQLKACHENYGGTIPYPIPRWYGTSICGIEWGGVIDFVKPVWKALAEDNSLGHDLAMCDVEGNQVGWGYSDNCHIVHLGTAGEFYERHNWNLRDLCRNLKVLRGSHICSGREESSLVRVMTNTSRF</sequence>
<dbReference type="PANTHER" id="PTHR32385">
    <property type="entry name" value="MANNOSYL PHOSPHORYLINOSITOL CERAMIDE SYNTHASE"/>
    <property type="match status" value="1"/>
</dbReference>
<keyword evidence="2" id="KW-0812">Transmembrane</keyword>
<evidence type="ECO:0000256" key="1">
    <source>
        <dbReference type="ARBA" id="ARBA00022679"/>
    </source>
</evidence>
<dbReference type="Pfam" id="PF04488">
    <property type="entry name" value="Gly_transf_sug"/>
    <property type="match status" value="1"/>
</dbReference>
<dbReference type="EMBL" id="HBHQ01026130">
    <property type="protein sequence ID" value="CAD9825841.1"/>
    <property type="molecule type" value="Transcribed_RNA"/>
</dbReference>
<dbReference type="GO" id="GO:0051999">
    <property type="term" value="P:mannosyl-inositol phosphorylceramide biosynthetic process"/>
    <property type="evidence" value="ECO:0007669"/>
    <property type="project" value="TreeGrafter"/>
</dbReference>
<dbReference type="Gene3D" id="3.90.550.20">
    <property type="match status" value="1"/>
</dbReference>
<dbReference type="SUPFAM" id="SSF53448">
    <property type="entry name" value="Nucleotide-diphospho-sugar transferases"/>
    <property type="match status" value="1"/>
</dbReference>
<dbReference type="GO" id="GO:0000030">
    <property type="term" value="F:mannosyltransferase activity"/>
    <property type="evidence" value="ECO:0007669"/>
    <property type="project" value="TreeGrafter"/>
</dbReference>
<evidence type="ECO:0008006" key="4">
    <source>
        <dbReference type="Google" id="ProtNLM"/>
    </source>
</evidence>
<evidence type="ECO:0000313" key="3">
    <source>
        <dbReference type="EMBL" id="CAD9825841.1"/>
    </source>
</evidence>
<gene>
    <name evidence="3" type="ORF">ASEP1449_LOCUS17675</name>
</gene>
<accession>A0A7S2XS46</accession>
<dbReference type="AlphaFoldDB" id="A0A7S2XS46"/>
<keyword evidence="1" id="KW-0808">Transferase</keyword>
<keyword evidence="2" id="KW-0472">Membrane</keyword>
<dbReference type="GO" id="GO:0016020">
    <property type="term" value="C:membrane"/>
    <property type="evidence" value="ECO:0007669"/>
    <property type="project" value="GOC"/>
</dbReference>
<dbReference type="InterPro" id="IPR007577">
    <property type="entry name" value="GlycoTrfase_DXD_sugar-bd_CS"/>
</dbReference>
<evidence type="ECO:0000256" key="2">
    <source>
        <dbReference type="SAM" id="Phobius"/>
    </source>
</evidence>